<organism evidence="3 4">
    <name type="scientific">Candidatus Uhrbacteria bacterium RIFCSPLOWO2_01_FULL_47_24</name>
    <dbReference type="NCBI Taxonomy" id="1802401"/>
    <lineage>
        <taxon>Bacteria</taxon>
        <taxon>Candidatus Uhriibacteriota</taxon>
    </lineage>
</organism>
<dbReference type="EMBL" id="MGEJ01000007">
    <property type="protein sequence ID" value="OGL81334.1"/>
    <property type="molecule type" value="Genomic_DNA"/>
</dbReference>
<evidence type="ECO:0000313" key="3">
    <source>
        <dbReference type="EMBL" id="OGL81334.1"/>
    </source>
</evidence>
<dbReference type="SUPFAM" id="SSF51182">
    <property type="entry name" value="RmlC-like cupins"/>
    <property type="match status" value="1"/>
</dbReference>
<accession>A0A1F7UUD6</accession>
<evidence type="ECO:0008006" key="5">
    <source>
        <dbReference type="Google" id="ProtNLM"/>
    </source>
</evidence>
<comment type="caution">
    <text evidence="3">The sequence shown here is derived from an EMBL/GenBank/DDBJ whole genome shotgun (WGS) entry which is preliminary data.</text>
</comment>
<dbReference type="GO" id="GO:0000271">
    <property type="term" value="P:polysaccharide biosynthetic process"/>
    <property type="evidence" value="ECO:0007669"/>
    <property type="project" value="TreeGrafter"/>
</dbReference>
<dbReference type="GO" id="GO:0008830">
    <property type="term" value="F:dTDP-4-dehydrorhamnose 3,5-epimerase activity"/>
    <property type="evidence" value="ECO:0007669"/>
    <property type="project" value="InterPro"/>
</dbReference>
<evidence type="ECO:0000256" key="1">
    <source>
        <dbReference type="PIRSR" id="PIRSR600888-1"/>
    </source>
</evidence>
<dbReference type="PANTHER" id="PTHR21047">
    <property type="entry name" value="DTDP-6-DEOXY-D-GLUCOSE-3,5 EPIMERASE"/>
    <property type="match status" value="1"/>
</dbReference>
<feature type="active site" description="Proton acceptor" evidence="1">
    <location>
        <position position="75"/>
    </location>
</feature>
<dbReference type="GO" id="GO:0005829">
    <property type="term" value="C:cytosol"/>
    <property type="evidence" value="ECO:0007669"/>
    <property type="project" value="TreeGrafter"/>
</dbReference>
<dbReference type="Pfam" id="PF00908">
    <property type="entry name" value="dTDP_sugar_isom"/>
    <property type="match status" value="1"/>
</dbReference>
<feature type="site" description="Participates in a stacking interaction with the thymidine ring of dTDP-4-oxo-6-deoxyglucose" evidence="2">
    <location>
        <position position="150"/>
    </location>
</feature>
<dbReference type="PANTHER" id="PTHR21047:SF2">
    <property type="entry name" value="THYMIDINE DIPHOSPHO-4-KETO-RHAMNOSE 3,5-EPIMERASE"/>
    <property type="match status" value="1"/>
</dbReference>
<reference evidence="3 4" key="1">
    <citation type="journal article" date="2016" name="Nat. Commun.">
        <title>Thousands of microbial genomes shed light on interconnected biogeochemical processes in an aquifer system.</title>
        <authorList>
            <person name="Anantharaman K."/>
            <person name="Brown C.T."/>
            <person name="Hug L.A."/>
            <person name="Sharon I."/>
            <person name="Castelle C.J."/>
            <person name="Probst A.J."/>
            <person name="Thomas B.C."/>
            <person name="Singh A."/>
            <person name="Wilkins M.J."/>
            <person name="Karaoz U."/>
            <person name="Brodie E.L."/>
            <person name="Williams K.H."/>
            <person name="Hubbard S.S."/>
            <person name="Banfield J.F."/>
        </authorList>
    </citation>
    <scope>NUCLEOTIDE SEQUENCE [LARGE SCALE GENOMIC DNA]</scope>
</reference>
<dbReference type="Proteomes" id="UP000176897">
    <property type="component" value="Unassembled WGS sequence"/>
</dbReference>
<dbReference type="InterPro" id="IPR011051">
    <property type="entry name" value="RmlC_Cupin_sf"/>
</dbReference>
<dbReference type="Gene3D" id="2.60.120.10">
    <property type="entry name" value="Jelly Rolls"/>
    <property type="match status" value="1"/>
</dbReference>
<proteinExistence type="predicted"/>
<sequence>MFDSDIEAQLTKQDYTSTQRIEGVEIIDLKEFADDGGSFLEMGRFDAGHLQGTSGLEVRQINYSVVLPGAIKATHLHKKQVDFWFVPSGDRLLVGLKDIRAGSVTKGLTMRFVLGAGRARRVCIPSGVAHGVANPYERQMSLIYFVTEQFNPNPDVCDEFRLSPEYFGTGFWEIKAG</sequence>
<protein>
    <recommendedName>
        <fullName evidence="5">Spore coat protein</fullName>
    </recommendedName>
</protein>
<dbReference type="STRING" id="1802401.A3B21_00210"/>
<dbReference type="InterPro" id="IPR000888">
    <property type="entry name" value="RmlC-like"/>
</dbReference>
<evidence type="ECO:0000256" key="2">
    <source>
        <dbReference type="PIRSR" id="PIRSR600888-3"/>
    </source>
</evidence>
<evidence type="ECO:0000313" key="4">
    <source>
        <dbReference type="Proteomes" id="UP000176897"/>
    </source>
</evidence>
<dbReference type="AlphaFoldDB" id="A0A1F7UUD6"/>
<name>A0A1F7UUD6_9BACT</name>
<feature type="active site" description="Proton donor" evidence="1">
    <location>
        <position position="144"/>
    </location>
</feature>
<gene>
    <name evidence="3" type="ORF">A3B21_00210</name>
</gene>
<dbReference type="GO" id="GO:0019305">
    <property type="term" value="P:dTDP-rhamnose biosynthetic process"/>
    <property type="evidence" value="ECO:0007669"/>
    <property type="project" value="TreeGrafter"/>
</dbReference>
<dbReference type="InterPro" id="IPR014710">
    <property type="entry name" value="RmlC-like_jellyroll"/>
</dbReference>